<dbReference type="Gramene" id="mRNA:HanXRQr2_Chr10g0460121">
    <property type="protein sequence ID" value="mRNA:HanXRQr2_Chr10g0460121"/>
    <property type="gene ID" value="HanXRQr2_Chr10g0460121"/>
</dbReference>
<dbReference type="Pfam" id="PF03168">
    <property type="entry name" value="LEA_2"/>
    <property type="match status" value="1"/>
</dbReference>
<evidence type="ECO:0000313" key="9">
    <source>
        <dbReference type="Proteomes" id="UP000215914"/>
    </source>
</evidence>
<dbReference type="SMART" id="SM00769">
    <property type="entry name" value="WHy"/>
    <property type="match status" value="1"/>
</dbReference>
<evidence type="ECO:0000256" key="1">
    <source>
        <dbReference type="ARBA" id="ARBA00004167"/>
    </source>
</evidence>
<organism evidence="8 9">
    <name type="scientific">Helianthus annuus</name>
    <name type="common">Common sunflower</name>
    <dbReference type="NCBI Taxonomy" id="4232"/>
    <lineage>
        <taxon>Eukaryota</taxon>
        <taxon>Viridiplantae</taxon>
        <taxon>Streptophyta</taxon>
        <taxon>Embryophyta</taxon>
        <taxon>Tracheophyta</taxon>
        <taxon>Spermatophyta</taxon>
        <taxon>Magnoliopsida</taxon>
        <taxon>eudicotyledons</taxon>
        <taxon>Gunneridae</taxon>
        <taxon>Pentapetalae</taxon>
        <taxon>asterids</taxon>
        <taxon>campanulids</taxon>
        <taxon>Asterales</taxon>
        <taxon>Asteraceae</taxon>
        <taxon>Asteroideae</taxon>
        <taxon>Heliantheae alliance</taxon>
        <taxon>Heliantheae</taxon>
        <taxon>Helianthus</taxon>
    </lineage>
</organism>
<keyword evidence="4 6" id="KW-0472">Membrane</keyword>
<feature type="domain" description="Water stress and hypersensitive response" evidence="7">
    <location>
        <begin position="81"/>
        <end position="198"/>
    </location>
</feature>
<keyword evidence="2 6" id="KW-0812">Transmembrane</keyword>
<dbReference type="OrthoDB" id="1414122at2759"/>
<evidence type="ECO:0000256" key="3">
    <source>
        <dbReference type="ARBA" id="ARBA00022989"/>
    </source>
</evidence>
<dbReference type="InterPro" id="IPR044839">
    <property type="entry name" value="NDR1-like"/>
</dbReference>
<evidence type="ECO:0000256" key="2">
    <source>
        <dbReference type="ARBA" id="ARBA00022692"/>
    </source>
</evidence>
<dbReference type="InterPro" id="IPR004864">
    <property type="entry name" value="LEA_2"/>
</dbReference>
<dbReference type="PANTHER" id="PTHR31234:SF4">
    <property type="entry name" value="EXPRESSED PROTEIN"/>
    <property type="match status" value="1"/>
</dbReference>
<dbReference type="GO" id="GO:0009269">
    <property type="term" value="P:response to desiccation"/>
    <property type="evidence" value="ECO:0007669"/>
    <property type="project" value="InterPro"/>
</dbReference>
<gene>
    <name evidence="8" type="ORF">HanXRQr2_Chr10g0460121</name>
</gene>
<feature type="compositionally biased region" description="Low complexity" evidence="5">
    <location>
        <begin position="10"/>
        <end position="22"/>
    </location>
</feature>
<feature type="region of interest" description="Disordered" evidence="5">
    <location>
        <begin position="1"/>
        <end position="26"/>
    </location>
</feature>
<keyword evidence="3 6" id="KW-1133">Transmembrane helix</keyword>
<dbReference type="AlphaFoldDB" id="A0A9K3I104"/>
<evidence type="ECO:0000313" key="8">
    <source>
        <dbReference type="EMBL" id="KAF5788087.1"/>
    </source>
</evidence>
<proteinExistence type="predicted"/>
<dbReference type="InterPro" id="IPR013990">
    <property type="entry name" value="WHy-dom"/>
</dbReference>
<sequence length="218" mass="23853">MTSAKPSTPPSSSNYPYDAIPSSPQPPQPPQIFILLPFSSTSGHRTCRRYISSAITVLLLAAAIYFLWPSDPYIKVVNLRLDRLKVHAAPVSLDIELGVRIKVRNPDVYSLDYKSLNVSVEYRGEQLGFVTSDDGSVKAFGTSYVDATLVLNGVEVISESIHLIEDLIKGSIPFTTTSEIRGGLGILLFNLPIEAKLSCEVVVNAHNSTIERQDCYPA</sequence>
<reference evidence="8" key="1">
    <citation type="journal article" date="2017" name="Nature">
        <title>The sunflower genome provides insights into oil metabolism, flowering and Asterid evolution.</title>
        <authorList>
            <person name="Badouin H."/>
            <person name="Gouzy J."/>
            <person name="Grassa C.J."/>
            <person name="Murat F."/>
            <person name="Staton S.E."/>
            <person name="Cottret L."/>
            <person name="Lelandais-Briere C."/>
            <person name="Owens G.L."/>
            <person name="Carrere S."/>
            <person name="Mayjonade B."/>
            <person name="Legrand L."/>
            <person name="Gill N."/>
            <person name="Kane N.C."/>
            <person name="Bowers J.E."/>
            <person name="Hubner S."/>
            <person name="Bellec A."/>
            <person name="Berard A."/>
            <person name="Berges H."/>
            <person name="Blanchet N."/>
            <person name="Boniface M.C."/>
            <person name="Brunel D."/>
            <person name="Catrice O."/>
            <person name="Chaidir N."/>
            <person name="Claudel C."/>
            <person name="Donnadieu C."/>
            <person name="Faraut T."/>
            <person name="Fievet G."/>
            <person name="Helmstetter N."/>
            <person name="King M."/>
            <person name="Knapp S.J."/>
            <person name="Lai Z."/>
            <person name="Le Paslier M.C."/>
            <person name="Lippi Y."/>
            <person name="Lorenzon L."/>
            <person name="Mandel J.R."/>
            <person name="Marage G."/>
            <person name="Marchand G."/>
            <person name="Marquand E."/>
            <person name="Bret-Mestries E."/>
            <person name="Morien E."/>
            <person name="Nambeesan S."/>
            <person name="Nguyen T."/>
            <person name="Pegot-Espagnet P."/>
            <person name="Pouilly N."/>
            <person name="Raftis F."/>
            <person name="Sallet E."/>
            <person name="Schiex T."/>
            <person name="Thomas J."/>
            <person name="Vandecasteele C."/>
            <person name="Vares D."/>
            <person name="Vear F."/>
            <person name="Vautrin S."/>
            <person name="Crespi M."/>
            <person name="Mangin B."/>
            <person name="Burke J.M."/>
            <person name="Salse J."/>
            <person name="Munos S."/>
            <person name="Vincourt P."/>
            <person name="Rieseberg L.H."/>
            <person name="Langlade N.B."/>
        </authorList>
    </citation>
    <scope>NUCLEOTIDE SEQUENCE</scope>
    <source>
        <tissue evidence="8">Leaves</tissue>
    </source>
</reference>
<protein>
    <submittedName>
        <fullName evidence="8">Late embryogenesis abundant protein, LEA_2 subgroup</fullName>
    </submittedName>
</protein>
<dbReference type="GO" id="GO:0098542">
    <property type="term" value="P:defense response to other organism"/>
    <property type="evidence" value="ECO:0007669"/>
    <property type="project" value="InterPro"/>
</dbReference>
<dbReference type="Gene3D" id="2.60.40.1820">
    <property type="match status" value="1"/>
</dbReference>
<evidence type="ECO:0000256" key="4">
    <source>
        <dbReference type="ARBA" id="ARBA00023136"/>
    </source>
</evidence>
<feature type="transmembrane region" description="Helical" evidence="6">
    <location>
        <begin position="50"/>
        <end position="68"/>
    </location>
</feature>
<name>A0A9K3I104_HELAN</name>
<comment type="subcellular location">
    <subcellularLocation>
        <location evidence="1">Membrane</location>
        <topology evidence="1">Single-pass membrane protein</topology>
    </subcellularLocation>
</comment>
<evidence type="ECO:0000256" key="6">
    <source>
        <dbReference type="SAM" id="Phobius"/>
    </source>
</evidence>
<dbReference type="SUPFAM" id="SSF117070">
    <property type="entry name" value="LEA14-like"/>
    <property type="match status" value="1"/>
</dbReference>
<dbReference type="GO" id="GO:0016020">
    <property type="term" value="C:membrane"/>
    <property type="evidence" value="ECO:0007669"/>
    <property type="project" value="UniProtKB-SubCell"/>
</dbReference>
<accession>A0A9K3I104</accession>
<comment type="caution">
    <text evidence="8">The sequence shown here is derived from an EMBL/GenBank/DDBJ whole genome shotgun (WGS) entry which is preliminary data.</text>
</comment>
<dbReference type="Proteomes" id="UP000215914">
    <property type="component" value="Unassembled WGS sequence"/>
</dbReference>
<evidence type="ECO:0000259" key="7">
    <source>
        <dbReference type="SMART" id="SM00769"/>
    </source>
</evidence>
<dbReference type="PANTHER" id="PTHR31234">
    <property type="entry name" value="LATE EMBRYOGENESIS ABUNDANT (LEA) HYDROXYPROLINE-RICH GLYCOPROTEIN FAMILY"/>
    <property type="match status" value="1"/>
</dbReference>
<keyword evidence="9" id="KW-1185">Reference proteome</keyword>
<evidence type="ECO:0000256" key="5">
    <source>
        <dbReference type="SAM" id="MobiDB-lite"/>
    </source>
</evidence>
<reference evidence="8" key="2">
    <citation type="submission" date="2020-06" db="EMBL/GenBank/DDBJ databases">
        <title>Helianthus annuus Genome sequencing and assembly Release 2.</title>
        <authorList>
            <person name="Gouzy J."/>
            <person name="Langlade N."/>
            <person name="Munos S."/>
        </authorList>
    </citation>
    <scope>NUCLEOTIDE SEQUENCE</scope>
    <source>
        <tissue evidence="8">Leaves</tissue>
    </source>
</reference>
<dbReference type="EMBL" id="MNCJ02000325">
    <property type="protein sequence ID" value="KAF5788087.1"/>
    <property type="molecule type" value="Genomic_DNA"/>
</dbReference>